<dbReference type="OrthoDB" id="9774907at2"/>
<dbReference type="InterPro" id="IPR027417">
    <property type="entry name" value="P-loop_NTPase"/>
</dbReference>
<evidence type="ECO:0000256" key="11">
    <source>
        <dbReference type="HAMAP-Rule" id="MF_00165"/>
    </source>
</evidence>
<dbReference type="HAMAP" id="MF_00165">
    <property type="entry name" value="Thymidylate_kinase"/>
    <property type="match status" value="1"/>
</dbReference>
<dbReference type="PANTHER" id="PTHR10344:SF4">
    <property type="entry name" value="UMP-CMP KINASE 2, MITOCHONDRIAL"/>
    <property type="match status" value="1"/>
</dbReference>
<dbReference type="PATRIC" id="fig|1330330.3.peg.500"/>
<dbReference type="FunFam" id="3.40.50.300:FF:000225">
    <property type="entry name" value="Thymidylate kinase"/>
    <property type="match status" value="1"/>
</dbReference>
<dbReference type="GO" id="GO:0006233">
    <property type="term" value="P:dTDP biosynthetic process"/>
    <property type="evidence" value="ECO:0007669"/>
    <property type="project" value="InterPro"/>
</dbReference>
<evidence type="ECO:0000256" key="1">
    <source>
        <dbReference type="ARBA" id="ARBA00009776"/>
    </source>
</evidence>
<accession>A0A0G2Z5H5</accession>
<dbReference type="GO" id="GO:0006235">
    <property type="term" value="P:dTTP biosynthetic process"/>
    <property type="evidence" value="ECO:0007669"/>
    <property type="project" value="UniProtKB-UniRule"/>
</dbReference>
<evidence type="ECO:0000256" key="5">
    <source>
        <dbReference type="ARBA" id="ARBA00022727"/>
    </source>
</evidence>
<dbReference type="GO" id="GO:0005524">
    <property type="term" value="F:ATP binding"/>
    <property type="evidence" value="ECO:0007669"/>
    <property type="project" value="UniProtKB-UniRule"/>
</dbReference>
<keyword evidence="5 11" id="KW-0545">Nucleotide biosynthesis</keyword>
<sequence>MFISFEGVDGSGKSTQVTLFIEYLKKMKKEFLLIREPGGTKAGEDIRSILLHLEYKLFPETELLLFMASRSQIVREIIMPALKEDKIVVADRFLDSSLAYQGFGRGLDIEMVRRLNNLATGGLVPDLTFLIDVPLEEAAKRKQAQEKNDKIEMESLDFFRRVREGYLEIAKAEPERVKVLNGLNDIELIHSEIVKIFEVFFRKRAR</sequence>
<evidence type="ECO:0000256" key="7">
    <source>
        <dbReference type="ARBA" id="ARBA00022777"/>
    </source>
</evidence>
<dbReference type="InterPro" id="IPR039430">
    <property type="entry name" value="Thymidylate_kin-like_dom"/>
</dbReference>
<reference evidence="13 14" key="1">
    <citation type="submission" date="2015-04" db="EMBL/GenBank/DDBJ databases">
        <title>Complete Genome Sequence of Kosmotoga pacifica SLHLJ1.</title>
        <authorList>
            <person name="Jiang L.J."/>
            <person name="Shao Z.Z."/>
            <person name="Jebbar M."/>
        </authorList>
    </citation>
    <scope>NUCLEOTIDE SEQUENCE [LARGE SCALE GENOMIC DNA]</scope>
    <source>
        <strain evidence="13 14">SLHLJ1</strain>
    </source>
</reference>
<proteinExistence type="inferred from homology"/>
<keyword evidence="6 11" id="KW-0547">Nucleotide-binding</keyword>
<dbReference type="EC" id="2.7.4.9" evidence="2 11"/>
<evidence type="ECO:0000256" key="9">
    <source>
        <dbReference type="ARBA" id="ARBA00048743"/>
    </source>
</evidence>
<evidence type="ECO:0000256" key="2">
    <source>
        <dbReference type="ARBA" id="ARBA00012980"/>
    </source>
</evidence>
<dbReference type="GO" id="GO:0004798">
    <property type="term" value="F:dTMP kinase activity"/>
    <property type="evidence" value="ECO:0007669"/>
    <property type="project" value="UniProtKB-UniRule"/>
</dbReference>
<dbReference type="AlphaFoldDB" id="A0A0G2Z5H5"/>
<comment type="catalytic activity">
    <reaction evidence="9 11">
        <text>dTMP + ATP = dTDP + ADP</text>
        <dbReference type="Rhea" id="RHEA:13517"/>
        <dbReference type="ChEBI" id="CHEBI:30616"/>
        <dbReference type="ChEBI" id="CHEBI:58369"/>
        <dbReference type="ChEBI" id="CHEBI:63528"/>
        <dbReference type="ChEBI" id="CHEBI:456216"/>
        <dbReference type="EC" id="2.7.4.9"/>
    </reaction>
</comment>
<evidence type="ECO:0000256" key="4">
    <source>
        <dbReference type="ARBA" id="ARBA00022679"/>
    </source>
</evidence>
<keyword evidence="14" id="KW-1185">Reference proteome</keyword>
<dbReference type="Pfam" id="PF02223">
    <property type="entry name" value="Thymidylate_kin"/>
    <property type="match status" value="1"/>
</dbReference>
<dbReference type="RefSeq" id="WP_047754005.1">
    <property type="nucleotide sequence ID" value="NZ_CAJUHA010000004.1"/>
</dbReference>
<keyword evidence="8 11" id="KW-0067">ATP-binding</keyword>
<evidence type="ECO:0000256" key="3">
    <source>
        <dbReference type="ARBA" id="ARBA00017144"/>
    </source>
</evidence>
<comment type="function">
    <text evidence="10 11">Phosphorylation of dTMP to form dTDP in both de novo and salvage pathways of dTTP synthesis.</text>
</comment>
<dbReference type="Gene3D" id="3.40.50.300">
    <property type="entry name" value="P-loop containing nucleotide triphosphate hydrolases"/>
    <property type="match status" value="1"/>
</dbReference>
<evidence type="ECO:0000256" key="6">
    <source>
        <dbReference type="ARBA" id="ARBA00022741"/>
    </source>
</evidence>
<dbReference type="GO" id="GO:0006227">
    <property type="term" value="P:dUDP biosynthetic process"/>
    <property type="evidence" value="ECO:0007669"/>
    <property type="project" value="TreeGrafter"/>
</dbReference>
<dbReference type="PANTHER" id="PTHR10344">
    <property type="entry name" value="THYMIDYLATE KINASE"/>
    <property type="match status" value="1"/>
</dbReference>
<dbReference type="NCBIfam" id="TIGR00041">
    <property type="entry name" value="DTMP_kinase"/>
    <property type="match status" value="1"/>
</dbReference>
<dbReference type="KEGG" id="kpf:IX53_02455"/>
<dbReference type="GO" id="GO:0005829">
    <property type="term" value="C:cytosol"/>
    <property type="evidence" value="ECO:0007669"/>
    <property type="project" value="TreeGrafter"/>
</dbReference>
<dbReference type="InterPro" id="IPR018094">
    <property type="entry name" value="Thymidylate_kinase"/>
</dbReference>
<keyword evidence="4 11" id="KW-0808">Transferase</keyword>
<organism evidence="13 14">
    <name type="scientific">Kosmotoga pacifica</name>
    <dbReference type="NCBI Taxonomy" id="1330330"/>
    <lineage>
        <taxon>Bacteria</taxon>
        <taxon>Thermotogati</taxon>
        <taxon>Thermotogota</taxon>
        <taxon>Thermotogae</taxon>
        <taxon>Kosmotogales</taxon>
        <taxon>Kosmotogaceae</taxon>
        <taxon>Kosmotoga</taxon>
    </lineage>
</organism>
<feature type="domain" description="Thymidylate kinase-like" evidence="12">
    <location>
        <begin position="5"/>
        <end position="193"/>
    </location>
</feature>
<evidence type="ECO:0000259" key="12">
    <source>
        <dbReference type="Pfam" id="PF02223"/>
    </source>
</evidence>
<evidence type="ECO:0000256" key="10">
    <source>
        <dbReference type="ARBA" id="ARBA00057735"/>
    </source>
</evidence>
<keyword evidence="7 11" id="KW-0418">Kinase</keyword>
<dbReference type="Proteomes" id="UP000035159">
    <property type="component" value="Chromosome"/>
</dbReference>
<name>A0A0G2Z5H5_9BACT</name>
<comment type="similarity">
    <text evidence="1 11">Belongs to the thymidylate kinase family.</text>
</comment>
<evidence type="ECO:0000313" key="14">
    <source>
        <dbReference type="Proteomes" id="UP000035159"/>
    </source>
</evidence>
<dbReference type="CDD" id="cd01672">
    <property type="entry name" value="TMPK"/>
    <property type="match status" value="1"/>
</dbReference>
<evidence type="ECO:0000313" key="13">
    <source>
        <dbReference type="EMBL" id="AKI96870.1"/>
    </source>
</evidence>
<protein>
    <recommendedName>
        <fullName evidence="3 11">Thymidylate kinase</fullName>
        <ecNumber evidence="2 11">2.7.4.9</ecNumber>
    </recommendedName>
    <alternativeName>
        <fullName evidence="11">dTMP kinase</fullName>
    </alternativeName>
</protein>
<feature type="binding site" evidence="11">
    <location>
        <begin position="7"/>
        <end position="14"/>
    </location>
    <ligand>
        <name>ATP</name>
        <dbReference type="ChEBI" id="CHEBI:30616"/>
    </ligand>
</feature>
<dbReference type="SUPFAM" id="SSF52540">
    <property type="entry name" value="P-loop containing nucleoside triphosphate hydrolases"/>
    <property type="match status" value="1"/>
</dbReference>
<evidence type="ECO:0000256" key="8">
    <source>
        <dbReference type="ARBA" id="ARBA00022840"/>
    </source>
</evidence>
<gene>
    <name evidence="11" type="primary">tmk</name>
    <name evidence="13" type="ORF">IX53_02455</name>
</gene>
<dbReference type="STRING" id="1330330.IX53_02455"/>
<dbReference type="EMBL" id="CP011232">
    <property type="protein sequence ID" value="AKI96870.1"/>
    <property type="molecule type" value="Genomic_DNA"/>
</dbReference>